<gene>
    <name evidence="3" type="ORF">BT96DRAFT_965450</name>
</gene>
<accession>A0A6A4HQZ0</accession>
<keyword evidence="1" id="KW-0808">Transferase</keyword>
<dbReference type="EMBL" id="ML769460">
    <property type="protein sequence ID" value="KAE9400131.1"/>
    <property type="molecule type" value="Genomic_DNA"/>
</dbReference>
<protein>
    <recommendedName>
        <fullName evidence="5">Methyltransferase domain-containing protein</fullName>
    </recommendedName>
</protein>
<evidence type="ECO:0000313" key="3">
    <source>
        <dbReference type="EMBL" id="KAE9400131.1"/>
    </source>
</evidence>
<keyword evidence="4" id="KW-1185">Reference proteome</keyword>
<dbReference type="InterPro" id="IPR051654">
    <property type="entry name" value="Meroterpenoid_MTases"/>
</dbReference>
<keyword evidence="2" id="KW-0949">S-adenosyl-L-methionine</keyword>
<name>A0A6A4HQZ0_9AGAR</name>
<dbReference type="OrthoDB" id="2094832at2759"/>
<dbReference type="PANTHER" id="PTHR35897:SF1">
    <property type="entry name" value="METHYLTRANSFERASE AUSD"/>
    <property type="match status" value="1"/>
</dbReference>
<dbReference type="AlphaFoldDB" id="A0A6A4HQZ0"/>
<organism evidence="3 4">
    <name type="scientific">Gymnopus androsaceus JB14</name>
    <dbReference type="NCBI Taxonomy" id="1447944"/>
    <lineage>
        <taxon>Eukaryota</taxon>
        <taxon>Fungi</taxon>
        <taxon>Dikarya</taxon>
        <taxon>Basidiomycota</taxon>
        <taxon>Agaricomycotina</taxon>
        <taxon>Agaricomycetes</taxon>
        <taxon>Agaricomycetidae</taxon>
        <taxon>Agaricales</taxon>
        <taxon>Marasmiineae</taxon>
        <taxon>Omphalotaceae</taxon>
        <taxon>Gymnopus</taxon>
    </lineage>
</organism>
<dbReference type="GO" id="GO:0016740">
    <property type="term" value="F:transferase activity"/>
    <property type="evidence" value="ECO:0007669"/>
    <property type="project" value="UniProtKB-KW"/>
</dbReference>
<proteinExistence type="predicted"/>
<dbReference type="PANTHER" id="PTHR35897">
    <property type="entry name" value="METHYLTRANSFERASE AUSD"/>
    <property type="match status" value="1"/>
</dbReference>
<sequence length="278" mass="30715">MTSFATSLNTPAPTAYYLALDEKYYDLDEEEITFFKKQTGIEDDAKLKKHIIAIQTKAFAIHPYPCIRVFEFARLTLGRLPAYEQLLKLGKERKDAILIDVGCCFGNGIRQAVQDGYPVQNTLSSDLRGGLWDLGHELFKSTPQSFPTSFVEGNVLDSAFLSSDQFPFTKDSSPPVTAVPSLGTVTSLNDLHGHVSAIYTGHFFHLFSETQQEQIAHGLAGLLSPEPGWKELCEGIFGVGCVQVKAELGPPAGGLSFFDMYPENKTLSHRMAWSVTRL</sequence>
<evidence type="ECO:0000256" key="2">
    <source>
        <dbReference type="ARBA" id="ARBA00022691"/>
    </source>
</evidence>
<evidence type="ECO:0008006" key="5">
    <source>
        <dbReference type="Google" id="ProtNLM"/>
    </source>
</evidence>
<reference evidence="3" key="1">
    <citation type="journal article" date="2019" name="Environ. Microbiol.">
        <title>Fungal ecological strategies reflected in gene transcription - a case study of two litter decomposers.</title>
        <authorList>
            <person name="Barbi F."/>
            <person name="Kohler A."/>
            <person name="Barry K."/>
            <person name="Baskaran P."/>
            <person name="Daum C."/>
            <person name="Fauchery L."/>
            <person name="Ihrmark K."/>
            <person name="Kuo A."/>
            <person name="LaButti K."/>
            <person name="Lipzen A."/>
            <person name="Morin E."/>
            <person name="Grigoriev I.V."/>
            <person name="Henrissat B."/>
            <person name="Lindahl B."/>
            <person name="Martin F."/>
        </authorList>
    </citation>
    <scope>NUCLEOTIDE SEQUENCE</scope>
    <source>
        <strain evidence="3">JB14</strain>
    </source>
</reference>
<dbReference type="Proteomes" id="UP000799118">
    <property type="component" value="Unassembled WGS sequence"/>
</dbReference>
<evidence type="ECO:0000313" key="4">
    <source>
        <dbReference type="Proteomes" id="UP000799118"/>
    </source>
</evidence>
<evidence type="ECO:0000256" key="1">
    <source>
        <dbReference type="ARBA" id="ARBA00022679"/>
    </source>
</evidence>